<gene>
    <name evidence="2" type="ORF">Bccel_1306</name>
</gene>
<evidence type="ECO:0000256" key="1">
    <source>
        <dbReference type="SAM" id="Coils"/>
    </source>
</evidence>
<dbReference type="Proteomes" id="UP000036923">
    <property type="component" value="Unassembled WGS sequence"/>
</dbReference>
<evidence type="ECO:0000313" key="3">
    <source>
        <dbReference type="Proteomes" id="UP000036923"/>
    </source>
</evidence>
<dbReference type="EMBL" id="LGTC01000001">
    <property type="protein sequence ID" value="KNY26044.1"/>
    <property type="molecule type" value="Genomic_DNA"/>
</dbReference>
<dbReference type="AlphaFoldDB" id="A0A0L6JJV4"/>
<dbReference type="eggNOG" id="ENOG5033FCT">
    <property type="taxonomic scope" value="Bacteria"/>
</dbReference>
<protein>
    <submittedName>
        <fullName evidence="2">Uncharacterized protein</fullName>
    </submittedName>
</protein>
<proteinExistence type="predicted"/>
<name>A0A0L6JJV4_9FIRM</name>
<keyword evidence="3" id="KW-1185">Reference proteome</keyword>
<feature type="coiled-coil region" evidence="1">
    <location>
        <begin position="8"/>
        <end position="81"/>
    </location>
</feature>
<dbReference type="STRING" id="398512.Bccel_1306"/>
<accession>A0A0L6JJV4</accession>
<dbReference type="RefSeq" id="WP_050753189.1">
    <property type="nucleotide sequence ID" value="NZ_JQKC01000027.1"/>
</dbReference>
<evidence type="ECO:0000313" key="2">
    <source>
        <dbReference type="EMBL" id="KNY26044.1"/>
    </source>
</evidence>
<reference evidence="3" key="1">
    <citation type="submission" date="2015-07" db="EMBL/GenBank/DDBJ databases">
        <title>Near-Complete Genome Sequence of the Cellulolytic Bacterium Bacteroides (Pseudobacteroides) cellulosolvens ATCC 35603.</title>
        <authorList>
            <person name="Dassa B."/>
            <person name="Utturkar S.M."/>
            <person name="Klingeman D.M."/>
            <person name="Hurt R.A."/>
            <person name="Keller M."/>
            <person name="Xu J."/>
            <person name="Reddy Y.H.K."/>
            <person name="Borovok I."/>
            <person name="Grinberg I.R."/>
            <person name="Lamed R."/>
            <person name="Zhivin O."/>
            <person name="Bayer E.A."/>
            <person name="Brown S.D."/>
        </authorList>
    </citation>
    <scope>NUCLEOTIDE SEQUENCE [LARGE SCALE GENOMIC DNA]</scope>
    <source>
        <strain evidence="3">DSM 2933</strain>
    </source>
</reference>
<comment type="caution">
    <text evidence="2">The sequence shown here is derived from an EMBL/GenBank/DDBJ whole genome shotgun (WGS) entry which is preliminary data.</text>
</comment>
<keyword evidence="1" id="KW-0175">Coiled coil</keyword>
<sequence length="92" mass="10838">MADELDKSIDYSKTISQLKEKLDNAKNMRIRAETKMEQLNKQKQEILKEIEEMGVKPDELESEIEKLKNNIEEMIKEANDMLPMDLINENKI</sequence>
<organism evidence="2 3">
    <name type="scientific">Pseudobacteroides cellulosolvens ATCC 35603 = DSM 2933</name>
    <dbReference type="NCBI Taxonomy" id="398512"/>
    <lineage>
        <taxon>Bacteria</taxon>
        <taxon>Bacillati</taxon>
        <taxon>Bacillota</taxon>
        <taxon>Clostridia</taxon>
        <taxon>Eubacteriales</taxon>
        <taxon>Oscillospiraceae</taxon>
        <taxon>Pseudobacteroides</taxon>
    </lineage>
</organism>